<dbReference type="InterPro" id="IPR036236">
    <property type="entry name" value="Znf_C2H2_sf"/>
</dbReference>
<dbReference type="KEGG" id="qsa:O6P43_017155"/>
<comment type="caution">
    <text evidence="10">The sequence shown here is derived from an EMBL/GenBank/DDBJ whole genome shotgun (WGS) entry which is preliminary data.</text>
</comment>
<evidence type="ECO:0000256" key="6">
    <source>
        <dbReference type="ARBA" id="ARBA00023163"/>
    </source>
</evidence>
<dbReference type="AlphaFoldDB" id="A0AAD7PN24"/>
<name>A0AAD7PN24_QUISA</name>
<dbReference type="GO" id="GO:0000976">
    <property type="term" value="F:transcription cis-regulatory region binding"/>
    <property type="evidence" value="ECO:0007669"/>
    <property type="project" value="TreeGrafter"/>
</dbReference>
<gene>
    <name evidence="10" type="ORF">O6P43_017155</name>
</gene>
<accession>A0AAD7PN24</accession>
<protein>
    <submittedName>
        <fullName evidence="10">Zinc finger protein</fullName>
    </submittedName>
</protein>
<reference evidence="10" key="1">
    <citation type="journal article" date="2023" name="Science">
        <title>Elucidation of the pathway for biosynthesis of saponin adjuvants from the soapbark tree.</title>
        <authorList>
            <person name="Reed J."/>
            <person name="Orme A."/>
            <person name="El-Demerdash A."/>
            <person name="Owen C."/>
            <person name="Martin L.B.B."/>
            <person name="Misra R.C."/>
            <person name="Kikuchi S."/>
            <person name="Rejzek M."/>
            <person name="Martin A.C."/>
            <person name="Harkess A."/>
            <person name="Leebens-Mack J."/>
            <person name="Louveau T."/>
            <person name="Stephenson M.J."/>
            <person name="Osbourn A."/>
        </authorList>
    </citation>
    <scope>NUCLEOTIDE SEQUENCE</scope>
    <source>
        <strain evidence="10">S10</strain>
    </source>
</reference>
<sequence length="156" mass="17411">MAATHPCKDCNRKFTSRNGLAGHMKVHTKKMKSVVVLVSEEKVHLSSLEIVKRKNRNRNEQLTITSSTASPRSSKRKCTYCEKWFKSGQALGGHMKVHRSEKRAKELQIVVSANYLQALQPEESLALSGPSSVQSSSGGRLHINLNNSYYPTDEKA</sequence>
<dbReference type="EMBL" id="JARAOO010000007">
    <property type="protein sequence ID" value="KAJ7961856.1"/>
    <property type="molecule type" value="Genomic_DNA"/>
</dbReference>
<evidence type="ECO:0000256" key="1">
    <source>
        <dbReference type="ARBA" id="ARBA00022723"/>
    </source>
</evidence>
<dbReference type="GO" id="GO:0003700">
    <property type="term" value="F:DNA-binding transcription factor activity"/>
    <property type="evidence" value="ECO:0007669"/>
    <property type="project" value="InterPro"/>
</dbReference>
<evidence type="ECO:0000256" key="5">
    <source>
        <dbReference type="ARBA" id="ARBA00023015"/>
    </source>
</evidence>
<feature type="region of interest" description="Disordered" evidence="8">
    <location>
        <begin position="127"/>
        <end position="156"/>
    </location>
</feature>
<evidence type="ECO:0000256" key="8">
    <source>
        <dbReference type="SAM" id="MobiDB-lite"/>
    </source>
</evidence>
<keyword evidence="2" id="KW-0677">Repeat</keyword>
<dbReference type="PROSITE" id="PS00028">
    <property type="entry name" value="ZINC_FINGER_C2H2_1"/>
    <property type="match status" value="2"/>
</dbReference>
<dbReference type="Pfam" id="PF13912">
    <property type="entry name" value="zf-C2H2_6"/>
    <property type="match status" value="1"/>
</dbReference>
<evidence type="ECO:0000313" key="10">
    <source>
        <dbReference type="EMBL" id="KAJ7961856.1"/>
    </source>
</evidence>
<evidence type="ECO:0000313" key="11">
    <source>
        <dbReference type="Proteomes" id="UP001163823"/>
    </source>
</evidence>
<keyword evidence="5" id="KW-0805">Transcription regulation</keyword>
<dbReference type="InterPro" id="IPR044653">
    <property type="entry name" value="AZF1/2/3-like"/>
</dbReference>
<organism evidence="10 11">
    <name type="scientific">Quillaja saponaria</name>
    <name type="common">Soap bark tree</name>
    <dbReference type="NCBI Taxonomy" id="32244"/>
    <lineage>
        <taxon>Eukaryota</taxon>
        <taxon>Viridiplantae</taxon>
        <taxon>Streptophyta</taxon>
        <taxon>Embryophyta</taxon>
        <taxon>Tracheophyta</taxon>
        <taxon>Spermatophyta</taxon>
        <taxon>Magnoliopsida</taxon>
        <taxon>eudicotyledons</taxon>
        <taxon>Gunneridae</taxon>
        <taxon>Pentapetalae</taxon>
        <taxon>rosids</taxon>
        <taxon>fabids</taxon>
        <taxon>Fabales</taxon>
        <taxon>Quillajaceae</taxon>
        <taxon>Quillaja</taxon>
    </lineage>
</organism>
<keyword evidence="4" id="KW-0862">Zinc</keyword>
<dbReference type="SMART" id="SM00355">
    <property type="entry name" value="ZnF_C2H2"/>
    <property type="match status" value="2"/>
</dbReference>
<dbReference type="SUPFAM" id="SSF57667">
    <property type="entry name" value="beta-beta-alpha zinc fingers"/>
    <property type="match status" value="2"/>
</dbReference>
<keyword evidence="6" id="KW-0804">Transcription</keyword>
<dbReference type="Proteomes" id="UP001163823">
    <property type="component" value="Chromosome 7"/>
</dbReference>
<keyword evidence="1" id="KW-0479">Metal-binding</keyword>
<dbReference type="Gene3D" id="3.30.160.60">
    <property type="entry name" value="Classic Zinc Finger"/>
    <property type="match status" value="2"/>
</dbReference>
<feature type="domain" description="C2H2-type" evidence="9">
    <location>
        <begin position="5"/>
        <end position="32"/>
    </location>
</feature>
<keyword evidence="3 7" id="KW-0863">Zinc-finger</keyword>
<dbReference type="PROSITE" id="PS50157">
    <property type="entry name" value="ZINC_FINGER_C2H2_2"/>
    <property type="match status" value="2"/>
</dbReference>
<dbReference type="GO" id="GO:0005634">
    <property type="term" value="C:nucleus"/>
    <property type="evidence" value="ECO:0007669"/>
    <property type="project" value="TreeGrafter"/>
</dbReference>
<evidence type="ECO:0000259" key="9">
    <source>
        <dbReference type="PROSITE" id="PS50157"/>
    </source>
</evidence>
<dbReference type="PANTHER" id="PTHR45988">
    <property type="entry name" value="C2H2 TYPE ZINC FINGER TRANSCRIPTION FACTOR FAMILY-RELATED"/>
    <property type="match status" value="1"/>
</dbReference>
<dbReference type="GO" id="GO:0008270">
    <property type="term" value="F:zinc ion binding"/>
    <property type="evidence" value="ECO:0007669"/>
    <property type="project" value="UniProtKB-KW"/>
</dbReference>
<evidence type="ECO:0000256" key="4">
    <source>
        <dbReference type="ARBA" id="ARBA00022833"/>
    </source>
</evidence>
<dbReference type="InterPro" id="IPR013087">
    <property type="entry name" value="Znf_C2H2_type"/>
</dbReference>
<evidence type="ECO:0000256" key="7">
    <source>
        <dbReference type="PROSITE-ProRule" id="PRU00042"/>
    </source>
</evidence>
<dbReference type="PANTHER" id="PTHR45988:SF18">
    <property type="entry name" value="C2H2-TYPE ZINC FINGER FAMILY PROTEIN"/>
    <property type="match status" value="1"/>
</dbReference>
<keyword evidence="11" id="KW-1185">Reference proteome</keyword>
<evidence type="ECO:0000256" key="3">
    <source>
        <dbReference type="ARBA" id="ARBA00022771"/>
    </source>
</evidence>
<proteinExistence type="predicted"/>
<feature type="compositionally biased region" description="Low complexity" evidence="8">
    <location>
        <begin position="127"/>
        <end position="141"/>
    </location>
</feature>
<evidence type="ECO:0000256" key="2">
    <source>
        <dbReference type="ARBA" id="ARBA00022737"/>
    </source>
</evidence>
<feature type="domain" description="C2H2-type" evidence="9">
    <location>
        <begin position="76"/>
        <end position="103"/>
    </location>
</feature>
<dbReference type="Pfam" id="PF00096">
    <property type="entry name" value="zf-C2H2"/>
    <property type="match status" value="1"/>
</dbReference>